<evidence type="ECO:0000259" key="8">
    <source>
        <dbReference type="PROSITE" id="PS50110"/>
    </source>
</evidence>
<dbReference type="GO" id="GO:0005737">
    <property type="term" value="C:cytoplasm"/>
    <property type="evidence" value="ECO:0007669"/>
    <property type="project" value="UniProtKB-SubCell"/>
</dbReference>
<dbReference type="NCBIfam" id="NF001965">
    <property type="entry name" value="PRK00742.1"/>
    <property type="match status" value="1"/>
</dbReference>
<reference evidence="10 11" key="1">
    <citation type="submission" date="2019-03" db="EMBL/GenBank/DDBJ databases">
        <title>Genomic Encyclopedia of Type Strains, Phase IV (KMG-IV): sequencing the most valuable type-strain genomes for metagenomic binning, comparative biology and taxonomic classification.</title>
        <authorList>
            <person name="Goeker M."/>
        </authorList>
    </citation>
    <scope>NUCLEOTIDE SEQUENCE [LARGE SCALE GENOMIC DNA]</scope>
    <source>
        <strain evidence="10 11">LX-B</strain>
    </source>
</reference>
<comment type="subcellular location">
    <subcellularLocation>
        <location evidence="5">Cytoplasm</location>
    </subcellularLocation>
</comment>
<keyword evidence="3 5" id="KW-0378">Hydrolase</keyword>
<evidence type="ECO:0000256" key="6">
    <source>
        <dbReference type="PROSITE-ProRule" id="PRU00050"/>
    </source>
</evidence>
<evidence type="ECO:0000256" key="5">
    <source>
        <dbReference type="HAMAP-Rule" id="MF_00099"/>
    </source>
</evidence>
<dbReference type="Pfam" id="PF00072">
    <property type="entry name" value="Response_reg"/>
    <property type="match status" value="1"/>
</dbReference>
<evidence type="ECO:0000256" key="4">
    <source>
        <dbReference type="ARBA" id="ARBA00048267"/>
    </source>
</evidence>
<name>A0A4R1RFL2_HYDET</name>
<keyword evidence="2 5" id="KW-0145">Chemotaxis</keyword>
<evidence type="ECO:0000313" key="11">
    <source>
        <dbReference type="Proteomes" id="UP000295008"/>
    </source>
</evidence>
<comment type="similarity">
    <text evidence="5">Belongs to the CheB family.</text>
</comment>
<dbReference type="GO" id="GO:0000156">
    <property type="term" value="F:phosphorelay response regulator activity"/>
    <property type="evidence" value="ECO:0007669"/>
    <property type="project" value="InterPro"/>
</dbReference>
<dbReference type="PIRSF" id="PIRSF000876">
    <property type="entry name" value="RR_chemtxs_CheB"/>
    <property type="match status" value="1"/>
</dbReference>
<gene>
    <name evidence="5" type="primary">cheB</name>
    <name evidence="10" type="ORF">EDC14_101867</name>
</gene>
<feature type="domain" description="CheB-type methylesterase" evidence="9">
    <location>
        <begin position="159"/>
        <end position="350"/>
    </location>
</feature>
<evidence type="ECO:0000259" key="9">
    <source>
        <dbReference type="PROSITE" id="PS50122"/>
    </source>
</evidence>
<feature type="active site" evidence="5 6">
    <location>
        <position position="197"/>
    </location>
</feature>
<dbReference type="Gene3D" id="3.40.50.2300">
    <property type="match status" value="1"/>
</dbReference>
<dbReference type="PANTHER" id="PTHR42872">
    <property type="entry name" value="PROTEIN-GLUTAMATE METHYLESTERASE/PROTEIN-GLUTAMINE GLUTAMINASE"/>
    <property type="match status" value="1"/>
</dbReference>
<comment type="domain">
    <text evidence="5">Contains a C-terminal catalytic domain, and an N-terminal region which modulates catalytic activity.</text>
</comment>
<comment type="catalytic activity">
    <reaction evidence="5">
        <text>L-glutaminyl-[protein] + H2O = L-glutamyl-[protein] + NH4(+)</text>
        <dbReference type="Rhea" id="RHEA:16441"/>
        <dbReference type="Rhea" id="RHEA-COMP:10207"/>
        <dbReference type="Rhea" id="RHEA-COMP:10208"/>
        <dbReference type="ChEBI" id="CHEBI:15377"/>
        <dbReference type="ChEBI" id="CHEBI:28938"/>
        <dbReference type="ChEBI" id="CHEBI:29973"/>
        <dbReference type="ChEBI" id="CHEBI:30011"/>
        <dbReference type="EC" id="3.5.1.44"/>
    </reaction>
</comment>
<dbReference type="EC" id="3.5.1.44" evidence="5"/>
<dbReference type="NCBIfam" id="NF009206">
    <property type="entry name" value="PRK12555.1"/>
    <property type="match status" value="1"/>
</dbReference>
<dbReference type="EMBL" id="SLUN01000018">
    <property type="protein sequence ID" value="TCL64768.1"/>
    <property type="molecule type" value="Genomic_DNA"/>
</dbReference>
<feature type="modified residue" description="4-aspartylphosphate" evidence="5 7">
    <location>
        <position position="57"/>
    </location>
</feature>
<dbReference type="CDD" id="cd16432">
    <property type="entry name" value="CheB_Rec"/>
    <property type="match status" value="1"/>
</dbReference>
<accession>A0A4R1RFL2</accession>
<evidence type="ECO:0000256" key="2">
    <source>
        <dbReference type="ARBA" id="ARBA00022500"/>
    </source>
</evidence>
<dbReference type="InterPro" id="IPR008248">
    <property type="entry name" value="CheB-like"/>
</dbReference>
<dbReference type="InterPro" id="IPR000673">
    <property type="entry name" value="Sig_transdc_resp-reg_Me-estase"/>
</dbReference>
<keyword evidence="11" id="KW-1185">Reference proteome</keyword>
<evidence type="ECO:0000313" key="10">
    <source>
        <dbReference type="EMBL" id="TCL64768.1"/>
    </source>
</evidence>
<keyword evidence="1 5" id="KW-0963">Cytoplasm</keyword>
<dbReference type="Gene3D" id="3.40.50.180">
    <property type="entry name" value="Methylesterase CheB, C-terminal domain"/>
    <property type="match status" value="1"/>
</dbReference>
<dbReference type="Proteomes" id="UP000295008">
    <property type="component" value="Unassembled WGS sequence"/>
</dbReference>
<evidence type="ECO:0000256" key="3">
    <source>
        <dbReference type="ARBA" id="ARBA00022801"/>
    </source>
</evidence>
<dbReference type="SUPFAM" id="SSF52172">
    <property type="entry name" value="CheY-like"/>
    <property type="match status" value="1"/>
</dbReference>
<dbReference type="InterPro" id="IPR035909">
    <property type="entry name" value="CheB_C"/>
</dbReference>
<comment type="function">
    <text evidence="5">Involved in chemotaxis. Part of a chemotaxis signal transduction system that modulates chemotaxis in response to various stimuli. Catalyzes the demethylation of specific methylglutamate residues introduced into the chemoreceptors (methyl-accepting chemotaxis proteins or MCP) by CheR. Also mediates the irreversible deamidation of specific glutamine residues to glutamic acid.</text>
</comment>
<comment type="PTM">
    <text evidence="5">Phosphorylated by CheA. Phosphorylation of the N-terminal regulatory domain activates the methylesterase activity.</text>
</comment>
<dbReference type="GO" id="GO:0008984">
    <property type="term" value="F:protein-glutamate methylesterase activity"/>
    <property type="evidence" value="ECO:0007669"/>
    <property type="project" value="UniProtKB-UniRule"/>
</dbReference>
<dbReference type="RefSeq" id="WP_132015093.1">
    <property type="nucleotide sequence ID" value="NZ_SLUN01000018.1"/>
</dbReference>
<evidence type="ECO:0000256" key="1">
    <source>
        <dbReference type="ARBA" id="ARBA00022490"/>
    </source>
</evidence>
<dbReference type="PANTHER" id="PTHR42872:SF6">
    <property type="entry name" value="PROTEIN-GLUTAMATE METHYLESTERASE_PROTEIN-GLUTAMINE GLUTAMINASE"/>
    <property type="match status" value="1"/>
</dbReference>
<dbReference type="PROSITE" id="PS50122">
    <property type="entry name" value="CHEB"/>
    <property type="match status" value="1"/>
</dbReference>
<dbReference type="HAMAP" id="MF_00099">
    <property type="entry name" value="CheB_chemtxs"/>
    <property type="match status" value="1"/>
</dbReference>
<dbReference type="InterPro" id="IPR011006">
    <property type="entry name" value="CheY-like_superfamily"/>
</dbReference>
<dbReference type="InterPro" id="IPR001789">
    <property type="entry name" value="Sig_transdc_resp-reg_receiver"/>
</dbReference>
<sequence>MAGKIKVLIVDDSAMVRKVFSTELAKDPELEIVGTAPDPFIARDKIVQLNPDVLLLDIEMPKMDGLTFLEKLMRYHPMPVIIVSSLAEKGGQVALRALDLGAAEVIAKPGSSYSVQDMSAQLIDKIKAVAGLRKFSISATQFNRSEAVSQKYQFNNALLKTTFKILAIGASTGGTEALKALLTQLPADMHPILIVQHMPEFFTKAFADRLDSQCRIRVKEAEDQEPVTPGKALIAPGNKHLVLKRSGANYYVEVKDGPLVFHQRPSVEVLFQSVAKYAGANAVGTILTGMGKDGATGLLAMKKAGAYTIAQDEASSVVYGMPKEAAVIGAVSRILPLSEIPHALVEACNR</sequence>
<dbReference type="EC" id="3.1.1.61" evidence="5"/>
<comment type="catalytic activity">
    <reaction evidence="4 5">
        <text>[protein]-L-glutamate 5-O-methyl ester + H2O = L-glutamyl-[protein] + methanol + H(+)</text>
        <dbReference type="Rhea" id="RHEA:23236"/>
        <dbReference type="Rhea" id="RHEA-COMP:10208"/>
        <dbReference type="Rhea" id="RHEA-COMP:10311"/>
        <dbReference type="ChEBI" id="CHEBI:15377"/>
        <dbReference type="ChEBI" id="CHEBI:15378"/>
        <dbReference type="ChEBI" id="CHEBI:17790"/>
        <dbReference type="ChEBI" id="CHEBI:29973"/>
        <dbReference type="ChEBI" id="CHEBI:82795"/>
        <dbReference type="EC" id="3.1.1.61"/>
    </reaction>
</comment>
<dbReference type="Pfam" id="PF01339">
    <property type="entry name" value="CheB_methylest"/>
    <property type="match status" value="1"/>
</dbReference>
<keyword evidence="5 7" id="KW-0597">Phosphoprotein</keyword>
<dbReference type="SMART" id="SM00448">
    <property type="entry name" value="REC"/>
    <property type="match status" value="1"/>
</dbReference>
<dbReference type="GO" id="GO:0050568">
    <property type="term" value="F:protein-glutamine glutaminase activity"/>
    <property type="evidence" value="ECO:0007669"/>
    <property type="project" value="UniProtKB-UniRule"/>
</dbReference>
<comment type="caution">
    <text evidence="10">The sequence shown here is derived from an EMBL/GenBank/DDBJ whole genome shotgun (WGS) entry which is preliminary data.</text>
</comment>
<protein>
    <recommendedName>
        <fullName evidence="5">Protein-glutamate methylesterase/protein-glutamine glutaminase</fullName>
        <ecNumber evidence="5">3.1.1.61</ecNumber>
        <ecNumber evidence="5">3.5.1.44</ecNumber>
    </recommendedName>
</protein>
<feature type="active site" evidence="5 6">
    <location>
        <position position="293"/>
    </location>
</feature>
<evidence type="ECO:0000256" key="7">
    <source>
        <dbReference type="PROSITE-ProRule" id="PRU00169"/>
    </source>
</evidence>
<dbReference type="CDD" id="cd17541">
    <property type="entry name" value="REC_CheB-like"/>
    <property type="match status" value="1"/>
</dbReference>
<dbReference type="PROSITE" id="PS50110">
    <property type="entry name" value="RESPONSE_REGULATORY"/>
    <property type="match status" value="1"/>
</dbReference>
<dbReference type="OrthoDB" id="9793421at2"/>
<proteinExistence type="inferred from homology"/>
<dbReference type="AlphaFoldDB" id="A0A4R1RFL2"/>
<organism evidence="10 11">
    <name type="scientific">Hydrogenispora ethanolica</name>
    <dbReference type="NCBI Taxonomy" id="1082276"/>
    <lineage>
        <taxon>Bacteria</taxon>
        <taxon>Bacillati</taxon>
        <taxon>Bacillota</taxon>
        <taxon>Hydrogenispora</taxon>
    </lineage>
</organism>
<dbReference type="GO" id="GO:0006935">
    <property type="term" value="P:chemotaxis"/>
    <property type="evidence" value="ECO:0007669"/>
    <property type="project" value="UniProtKB-UniRule"/>
</dbReference>
<dbReference type="SUPFAM" id="SSF52738">
    <property type="entry name" value="Methylesterase CheB, C-terminal domain"/>
    <property type="match status" value="1"/>
</dbReference>
<feature type="domain" description="Response regulatory" evidence="8">
    <location>
        <begin position="6"/>
        <end position="123"/>
    </location>
</feature>
<feature type="active site" evidence="5 6">
    <location>
        <position position="171"/>
    </location>
</feature>